<proteinExistence type="predicted"/>
<dbReference type="Gene3D" id="1.20.120.450">
    <property type="entry name" value="dinb family like domain"/>
    <property type="match status" value="1"/>
</dbReference>
<dbReference type="InterPro" id="IPR018531">
    <property type="entry name" value="DUF1993"/>
</dbReference>
<evidence type="ECO:0000313" key="2">
    <source>
        <dbReference type="Proteomes" id="UP000827724"/>
    </source>
</evidence>
<protein>
    <recommendedName>
        <fullName evidence="3">Helix-turn-helix-domain containing protein type</fullName>
    </recommendedName>
</protein>
<reference evidence="1" key="1">
    <citation type="submission" date="2021-08" db="EMBL/GenBank/DDBJ databases">
        <title>Chromosome-Level Trichoderma cornu-damae using Hi-C Data.</title>
        <authorList>
            <person name="Kim C.S."/>
        </authorList>
    </citation>
    <scope>NUCLEOTIDE SEQUENCE</scope>
    <source>
        <strain evidence="1">KA19-0412C</strain>
    </source>
</reference>
<keyword evidence="2" id="KW-1185">Reference proteome</keyword>
<dbReference type="SUPFAM" id="SSF109854">
    <property type="entry name" value="DinB/YfiT-like putative metalloenzymes"/>
    <property type="match status" value="1"/>
</dbReference>
<dbReference type="Pfam" id="PF09351">
    <property type="entry name" value="DUF1993"/>
    <property type="match status" value="1"/>
</dbReference>
<comment type="caution">
    <text evidence="1">The sequence shown here is derived from an EMBL/GenBank/DDBJ whole genome shotgun (WGS) entry which is preliminary data.</text>
</comment>
<dbReference type="OrthoDB" id="3724345at2759"/>
<dbReference type="EMBL" id="JAIWOZ010000004">
    <property type="protein sequence ID" value="KAH6605832.1"/>
    <property type="molecule type" value="Genomic_DNA"/>
</dbReference>
<dbReference type="PANTHER" id="PTHR36922:SF1">
    <property type="entry name" value="DUF1993 DOMAIN-CONTAINING PROTEIN"/>
    <property type="match status" value="1"/>
</dbReference>
<name>A0A9P8QNX2_9HYPO</name>
<dbReference type="InterPro" id="IPR034660">
    <property type="entry name" value="DinB/YfiT-like"/>
</dbReference>
<accession>A0A9P8QNX2</accession>
<dbReference type="AlphaFoldDB" id="A0A9P8QNX2"/>
<organism evidence="1 2">
    <name type="scientific">Trichoderma cornu-damae</name>
    <dbReference type="NCBI Taxonomy" id="654480"/>
    <lineage>
        <taxon>Eukaryota</taxon>
        <taxon>Fungi</taxon>
        <taxon>Dikarya</taxon>
        <taxon>Ascomycota</taxon>
        <taxon>Pezizomycotina</taxon>
        <taxon>Sordariomycetes</taxon>
        <taxon>Hypocreomycetidae</taxon>
        <taxon>Hypocreales</taxon>
        <taxon>Hypocreaceae</taxon>
        <taxon>Trichoderma</taxon>
    </lineage>
</organism>
<dbReference type="Proteomes" id="UP000827724">
    <property type="component" value="Unassembled WGS sequence"/>
</dbReference>
<sequence>MSYSLYDATIPMARRSLKSLTEVLKTGEAAPNAASLLAARIHPDMRPLSFQVQTVAGLSTRLAALLQGLEYQPSEGEVTTFADCYALIAKAEEKLAAADRDLINQLQNDMVNLDTGSTGSFQITGTQFADGYILPNLFFHLCAAYNILRKEDVPLGKMIYLQSYVASYLSGSSKA</sequence>
<evidence type="ECO:0008006" key="3">
    <source>
        <dbReference type="Google" id="ProtNLM"/>
    </source>
</evidence>
<gene>
    <name evidence="1" type="ORF">Trco_004985</name>
</gene>
<evidence type="ECO:0000313" key="1">
    <source>
        <dbReference type="EMBL" id="KAH6605832.1"/>
    </source>
</evidence>
<dbReference type="PANTHER" id="PTHR36922">
    <property type="entry name" value="BLL2446 PROTEIN"/>
    <property type="match status" value="1"/>
</dbReference>